<comment type="subcellular location">
    <subcellularLocation>
        <location evidence="1">Cell membrane</location>
        <topology evidence="1">Multi-pass membrane protein</topology>
    </subcellularLocation>
</comment>
<evidence type="ECO:0000256" key="7">
    <source>
        <dbReference type="SAM" id="Phobius"/>
    </source>
</evidence>
<dbReference type="InterPro" id="IPR003838">
    <property type="entry name" value="ABC3_permease_C"/>
</dbReference>
<feature type="domain" description="ABC3 transporter permease C-terminal" evidence="8">
    <location>
        <begin position="275"/>
        <end position="393"/>
    </location>
</feature>
<dbReference type="GO" id="GO:0005886">
    <property type="term" value="C:plasma membrane"/>
    <property type="evidence" value="ECO:0007669"/>
    <property type="project" value="UniProtKB-SubCell"/>
</dbReference>
<name>A0A921FF25_9BACT</name>
<dbReference type="InterPro" id="IPR050250">
    <property type="entry name" value="Macrolide_Exporter_MacB"/>
</dbReference>
<evidence type="ECO:0000259" key="9">
    <source>
        <dbReference type="Pfam" id="PF12704"/>
    </source>
</evidence>
<dbReference type="PANTHER" id="PTHR30572:SF4">
    <property type="entry name" value="ABC TRANSPORTER PERMEASE YTRF"/>
    <property type="match status" value="1"/>
</dbReference>
<keyword evidence="5 7" id="KW-0472">Membrane</keyword>
<sequence length="398" mass="42736">MLKMILKDLRISPLRSVLTSISMLVGIIAMIASFLVGTLGSGYLVAVNAQIYGWAPTYSFSVAGSCFEDSSKLEDLFLSLERVEDHTAITFSMREDVRFAPVTSISSLQNSNVTVYKELLPVDVVFTTSPYNQIYNLPMSSGEWLNGSGSNYSLEIVINKAAKSYFNAPYAVGNVGSSLALTPFHIIGIVNDGRDVATVYIDAYSVAQYVPTMWQVQNATIYWNSTHGLTTEQIYSALSDCIADTVGGELEYSGRSDVGNTYDSVLSMLQIGLLVTSLLLLFVSILGQINIGLSSLEQRTHELLIRRAIGASRSNIVLLVLGSQLILSAFVCVASILISILLVQGIGMYLPADSPVPSPDYPILVAIISVVASVATALLGGLLPALKAAKLEPALALR</sequence>
<evidence type="ECO:0000256" key="5">
    <source>
        <dbReference type="ARBA" id="ARBA00023136"/>
    </source>
</evidence>
<evidence type="ECO:0000256" key="1">
    <source>
        <dbReference type="ARBA" id="ARBA00004651"/>
    </source>
</evidence>
<keyword evidence="4 7" id="KW-1133">Transmembrane helix</keyword>
<feature type="domain" description="MacB-like periplasmic core" evidence="9">
    <location>
        <begin position="19"/>
        <end position="227"/>
    </location>
</feature>
<proteinExistence type="inferred from homology"/>
<evidence type="ECO:0000313" key="11">
    <source>
        <dbReference type="Proteomes" id="UP000718012"/>
    </source>
</evidence>
<dbReference type="InterPro" id="IPR025857">
    <property type="entry name" value="MacB_PCD"/>
</dbReference>
<dbReference type="EMBL" id="DYXD01000173">
    <property type="protein sequence ID" value="HJF08070.1"/>
    <property type="molecule type" value="Genomic_DNA"/>
</dbReference>
<dbReference type="Pfam" id="PF02687">
    <property type="entry name" value="FtsX"/>
    <property type="match status" value="1"/>
</dbReference>
<evidence type="ECO:0000256" key="4">
    <source>
        <dbReference type="ARBA" id="ARBA00022989"/>
    </source>
</evidence>
<keyword evidence="3 7" id="KW-0812">Transmembrane</keyword>
<dbReference type="GO" id="GO:0022857">
    <property type="term" value="F:transmembrane transporter activity"/>
    <property type="evidence" value="ECO:0007669"/>
    <property type="project" value="TreeGrafter"/>
</dbReference>
<accession>A0A921FF25</accession>
<evidence type="ECO:0000313" key="10">
    <source>
        <dbReference type="EMBL" id="HJF08070.1"/>
    </source>
</evidence>
<keyword evidence="2" id="KW-1003">Cell membrane</keyword>
<feature type="transmembrane region" description="Helical" evidence="7">
    <location>
        <begin position="271"/>
        <end position="296"/>
    </location>
</feature>
<organism evidence="10 11">
    <name type="scientific">Phocaeicola coprocola</name>
    <dbReference type="NCBI Taxonomy" id="310298"/>
    <lineage>
        <taxon>Bacteria</taxon>
        <taxon>Pseudomonadati</taxon>
        <taxon>Bacteroidota</taxon>
        <taxon>Bacteroidia</taxon>
        <taxon>Bacteroidales</taxon>
        <taxon>Bacteroidaceae</taxon>
        <taxon>Phocaeicola</taxon>
    </lineage>
</organism>
<dbReference type="Pfam" id="PF12704">
    <property type="entry name" value="MacB_PCD"/>
    <property type="match status" value="1"/>
</dbReference>
<comment type="caution">
    <text evidence="10">The sequence shown here is derived from an EMBL/GenBank/DDBJ whole genome shotgun (WGS) entry which is preliminary data.</text>
</comment>
<comment type="similarity">
    <text evidence="6">Belongs to the ABC-4 integral membrane protein family.</text>
</comment>
<reference evidence="10" key="1">
    <citation type="journal article" date="2021" name="PeerJ">
        <title>Extensive microbial diversity within the chicken gut microbiome revealed by metagenomics and culture.</title>
        <authorList>
            <person name="Gilroy R."/>
            <person name="Ravi A."/>
            <person name="Getino M."/>
            <person name="Pursley I."/>
            <person name="Horton D.L."/>
            <person name="Alikhan N.F."/>
            <person name="Baker D."/>
            <person name="Gharbi K."/>
            <person name="Hall N."/>
            <person name="Watson M."/>
            <person name="Adriaenssens E.M."/>
            <person name="Foster-Nyarko E."/>
            <person name="Jarju S."/>
            <person name="Secka A."/>
            <person name="Antonio M."/>
            <person name="Oren A."/>
            <person name="Chaudhuri R.R."/>
            <person name="La Ragione R."/>
            <person name="Hildebrand F."/>
            <person name="Pallen M.J."/>
        </authorList>
    </citation>
    <scope>NUCLEOTIDE SEQUENCE</scope>
    <source>
        <strain evidence="10">CHK165-8395</strain>
    </source>
</reference>
<evidence type="ECO:0000256" key="6">
    <source>
        <dbReference type="ARBA" id="ARBA00038076"/>
    </source>
</evidence>
<feature type="transmembrane region" description="Helical" evidence="7">
    <location>
        <begin position="316"/>
        <end position="343"/>
    </location>
</feature>
<feature type="transmembrane region" description="Helical" evidence="7">
    <location>
        <begin position="21"/>
        <end position="46"/>
    </location>
</feature>
<evidence type="ECO:0000256" key="3">
    <source>
        <dbReference type="ARBA" id="ARBA00022692"/>
    </source>
</evidence>
<dbReference type="PANTHER" id="PTHR30572">
    <property type="entry name" value="MEMBRANE COMPONENT OF TRANSPORTER-RELATED"/>
    <property type="match status" value="1"/>
</dbReference>
<evidence type="ECO:0000259" key="8">
    <source>
        <dbReference type="Pfam" id="PF02687"/>
    </source>
</evidence>
<dbReference type="Proteomes" id="UP000718012">
    <property type="component" value="Unassembled WGS sequence"/>
</dbReference>
<reference evidence="10" key="2">
    <citation type="submission" date="2021-09" db="EMBL/GenBank/DDBJ databases">
        <authorList>
            <person name="Gilroy R."/>
        </authorList>
    </citation>
    <scope>NUCLEOTIDE SEQUENCE</scope>
    <source>
        <strain evidence="10">CHK165-8395</strain>
    </source>
</reference>
<feature type="transmembrane region" description="Helical" evidence="7">
    <location>
        <begin position="363"/>
        <end position="386"/>
    </location>
</feature>
<evidence type="ECO:0000256" key="2">
    <source>
        <dbReference type="ARBA" id="ARBA00022475"/>
    </source>
</evidence>
<protein>
    <submittedName>
        <fullName evidence="10">ABC transporter permease</fullName>
    </submittedName>
</protein>
<gene>
    <name evidence="10" type="ORF">K8U81_07760</name>
</gene>
<dbReference type="AlphaFoldDB" id="A0A921FF25"/>